<sequence>MDTALLILLTALAMLAVILQLMVLLRPAAAMAPEQLAALRADNERVERTLREEQHAGRAELAQAFHQWQQTLHRFGAGLQEAQEKQGYVLDRQLEKMRATVDEKLQATLETRLAQSFTQISERLEAVQRGLGEMQSLATGVGDLKRVLSNVKTRGIFGEAQLAALLAETLTPEQYLTNAVTVPGSNARVEFAIRLPGGSDAAEVLLPIDAKFPREDFERLLDAQECADIAGEAAARQALIRRIEAEAGDICDKYLAPPHTTDFAILFLATESLYAEVLRQPGLFERIQAKYKVTLAGPTTLAALLNSLRMGFRTLAIEQRSSEVWQVLGAVKTEFGKFAAVLEKTRKQLDQARNTIESAGVRTRAIERRLRGVESLPNSSGEWDELDVGFS</sequence>
<dbReference type="InterPro" id="IPR003798">
    <property type="entry name" value="DNA_recombination_RmuC"/>
</dbReference>
<evidence type="ECO:0000256" key="1">
    <source>
        <dbReference type="ARBA" id="ARBA00003416"/>
    </source>
</evidence>
<keyword evidence="6" id="KW-1185">Reference proteome</keyword>
<dbReference type="Pfam" id="PF02646">
    <property type="entry name" value="RmuC"/>
    <property type="match status" value="1"/>
</dbReference>
<dbReference type="EMBL" id="JAYJJT010000030">
    <property type="protein sequence ID" value="MEB3051914.1"/>
    <property type="molecule type" value="Genomic_DNA"/>
</dbReference>
<name>A0ABU5YSJ3_9MYCO</name>
<comment type="function">
    <text evidence="1">Involved in DNA recombination.</text>
</comment>
<organism evidence="5 6">
    <name type="scientific">[Mycobacterium] zoologicum</name>
    <dbReference type="NCBI Taxonomy" id="2872311"/>
    <lineage>
        <taxon>Bacteria</taxon>
        <taxon>Bacillati</taxon>
        <taxon>Actinomycetota</taxon>
        <taxon>Actinomycetes</taxon>
        <taxon>Mycobacteriales</taxon>
        <taxon>Mycobacteriaceae</taxon>
        <taxon>Mycolicibacter</taxon>
    </lineage>
</organism>
<accession>A0ABU5YSJ3</accession>
<evidence type="ECO:0000256" key="4">
    <source>
        <dbReference type="ARBA" id="ARBA00023172"/>
    </source>
</evidence>
<comment type="similarity">
    <text evidence="2">Belongs to the RmuC family.</text>
</comment>
<evidence type="ECO:0000313" key="5">
    <source>
        <dbReference type="EMBL" id="MEB3051914.1"/>
    </source>
</evidence>
<protein>
    <submittedName>
        <fullName evidence="5">DNA recombination protein RmuC</fullName>
    </submittedName>
</protein>
<comment type="caution">
    <text evidence="5">The sequence shown here is derived from an EMBL/GenBank/DDBJ whole genome shotgun (WGS) entry which is preliminary data.</text>
</comment>
<gene>
    <name evidence="5" type="primary">rmuC</name>
    <name evidence="5" type="ORF">KV112_19575</name>
</gene>
<dbReference type="PANTHER" id="PTHR30563:SF0">
    <property type="entry name" value="DNA RECOMBINATION PROTEIN RMUC"/>
    <property type="match status" value="1"/>
</dbReference>
<reference evidence="5 6" key="1">
    <citation type="submission" date="2023-12" db="EMBL/GenBank/DDBJ databases">
        <title>Description of new species of Mycobacterium terrae complex isolated from sewage at the Sao Paulo Zoological Park Foundation in Brazil.</title>
        <authorList>
            <person name="Romagnoli C.L."/>
            <person name="Conceicao E.C."/>
            <person name="Machado E."/>
            <person name="Barreto L.B.P.F."/>
            <person name="Sharma A."/>
            <person name="Silva N.M."/>
            <person name="Marques L.E."/>
            <person name="Juliana M.A."/>
            <person name="Lourenco M.C.S."/>
            <person name="Digiampietri L.A."/>
            <person name="Suffys P.N."/>
            <person name="Viana-Niero C."/>
        </authorList>
    </citation>
    <scope>NUCLEOTIDE SEQUENCE [LARGE SCALE GENOMIC DNA]</scope>
    <source>
        <strain evidence="5 6">MYC123</strain>
    </source>
</reference>
<dbReference type="RefSeq" id="WP_224861066.1">
    <property type="nucleotide sequence ID" value="NZ_JAYJJT010000030.1"/>
</dbReference>
<keyword evidence="3" id="KW-0175">Coiled coil</keyword>
<evidence type="ECO:0000256" key="2">
    <source>
        <dbReference type="ARBA" id="ARBA00009840"/>
    </source>
</evidence>
<dbReference type="PANTHER" id="PTHR30563">
    <property type="entry name" value="DNA RECOMBINATION PROTEIN RMUC"/>
    <property type="match status" value="1"/>
</dbReference>
<proteinExistence type="inferred from homology"/>
<evidence type="ECO:0000256" key="3">
    <source>
        <dbReference type="ARBA" id="ARBA00023054"/>
    </source>
</evidence>
<keyword evidence="4" id="KW-0233">DNA recombination</keyword>
<dbReference type="Proteomes" id="UP001299046">
    <property type="component" value="Unassembled WGS sequence"/>
</dbReference>
<evidence type="ECO:0000313" key="6">
    <source>
        <dbReference type="Proteomes" id="UP001299046"/>
    </source>
</evidence>